<keyword evidence="1" id="KW-0547">Nucleotide-binding</keyword>
<dbReference type="PANTHER" id="PTHR35372:SF2">
    <property type="entry name" value="SF3 HELICASE DOMAIN-CONTAINING PROTEIN"/>
    <property type="match status" value="1"/>
</dbReference>
<dbReference type="InterPro" id="IPR014015">
    <property type="entry name" value="Helicase_SF3_DNA-vir"/>
</dbReference>
<name>A0A2K4YAI8_9MYCO</name>
<evidence type="ECO:0000256" key="1">
    <source>
        <dbReference type="ARBA" id="ARBA00022741"/>
    </source>
</evidence>
<evidence type="ECO:0000313" key="6">
    <source>
        <dbReference type="EMBL" id="SOX53812.1"/>
    </source>
</evidence>
<feature type="domain" description="SF3 helicase" evidence="5">
    <location>
        <begin position="519"/>
        <end position="677"/>
    </location>
</feature>
<dbReference type="GO" id="GO:0005524">
    <property type="term" value="F:ATP binding"/>
    <property type="evidence" value="ECO:0007669"/>
    <property type="project" value="UniProtKB-KW"/>
</dbReference>
<dbReference type="Proteomes" id="UP000236318">
    <property type="component" value="Unassembled WGS sequence"/>
</dbReference>
<sequence>MAAPNVTMLRAEQSADSHEDADSTSDISGGLVGDGAERADVRLFLDSVFGSDTGIVVFALGINPRRNPNSGKYEHGSWSERNGEKIVFGWPEEAEQICDAIDQYAHRGDLYVVPYLRRSRARRKGDAVILRLVHTDGDKGLDQEKIDRLADLGAFVIGSGSPGNGHVYVPLNEEVSQVAHIALCRGLIEYLDGDKAKHSDNDLLRPVGGYNFKSTVFEGLPARQVQWLIKPNGTRVDPHTLAALLGVDLAAAEERAKTNGRANKEKARITGTARVISQHHAEDPKPIDLERYPKVGEALAEVSEPPDRSRDLHRVVRAVYDANLTEAHAVWAVQQRDDLADRLSEHPDDVARSWSKIDVEQRLAHTDKGNATQLVAEYSPGIRYVPEIGKWMHWNGVLWHFDPDTGTIDTAAGQIATELPGATKRDRSHRKRSLSAAGIGAMVRLARSDPAMRCSRDRLDASGWQLNTLSGIVNLRTGEICDHHPDAWHTKITGVGYDPEGDCPRWTEFLRTTFEGDEELIAYVQGLCGYAAIGKVLANILPFFWGAGQNGKTVLLEVISRVLGDYAIAAPANFLLAGRDKHETEIARLAGARFVVCSEINQGTRFDEAKVKVLTGGDTLTGRFMHGNFFDFSPSHMLILVGNHQPAVGAGGYAFWRRVRLVPFTHQVPEDKRNKHLADELVAAEGPAILGWIARGAATVASDELVTPERVMTATEEYEESEDRTKQFLDDCTTRGTGEDRELVGDVYQRYIEWCHANRFKDPLESRVFAREIYSRGYQKAKSNGKRYIHGLKLTRQTWDRQQQ</sequence>
<dbReference type="PANTHER" id="PTHR35372">
    <property type="entry name" value="ATP BINDING PROTEIN-RELATED"/>
    <property type="match status" value="1"/>
</dbReference>
<dbReference type="AlphaFoldDB" id="A0A2K4YAI8"/>
<evidence type="ECO:0000256" key="3">
    <source>
        <dbReference type="ARBA" id="ARBA00022840"/>
    </source>
</evidence>
<dbReference type="PROSITE" id="PS51206">
    <property type="entry name" value="SF3_HELICASE_1"/>
    <property type="match status" value="1"/>
</dbReference>
<evidence type="ECO:0000259" key="5">
    <source>
        <dbReference type="PROSITE" id="PS51206"/>
    </source>
</evidence>
<comment type="caution">
    <text evidence="6">The sequence shown here is derived from an EMBL/GenBank/DDBJ whole genome shotgun (WGS) entry which is preliminary data.</text>
</comment>
<dbReference type="Pfam" id="PF08706">
    <property type="entry name" value="D5_N"/>
    <property type="match status" value="1"/>
</dbReference>
<feature type="region of interest" description="Disordered" evidence="4">
    <location>
        <begin position="1"/>
        <end position="31"/>
    </location>
</feature>
<dbReference type="InterPro" id="IPR027417">
    <property type="entry name" value="P-loop_NTPase"/>
</dbReference>
<dbReference type="InterPro" id="IPR051620">
    <property type="entry name" value="ORF904-like_C"/>
</dbReference>
<evidence type="ECO:0000256" key="4">
    <source>
        <dbReference type="SAM" id="MobiDB-lite"/>
    </source>
</evidence>
<reference evidence="6" key="1">
    <citation type="submission" date="2018-01" db="EMBL/GenBank/DDBJ databases">
        <authorList>
            <consortium name="Urmite Genomes"/>
        </authorList>
    </citation>
    <scope>NUCLEOTIDE SEQUENCE [LARGE SCALE GENOMIC DNA]</scope>
    <source>
        <strain evidence="6">AFP003</strain>
    </source>
</reference>
<keyword evidence="3" id="KW-0067">ATP-binding</keyword>
<proteinExistence type="predicted"/>
<keyword evidence="2" id="KW-0378">Hydrolase</keyword>
<dbReference type="InterPro" id="IPR014818">
    <property type="entry name" value="Phage/plasmid_primase_P4_C"/>
</dbReference>
<dbReference type="GO" id="GO:0016787">
    <property type="term" value="F:hydrolase activity"/>
    <property type="evidence" value="ECO:0007669"/>
    <property type="project" value="UniProtKB-KW"/>
</dbReference>
<dbReference type="OrthoDB" id="9763644at2"/>
<dbReference type="SUPFAM" id="SSF52540">
    <property type="entry name" value="P-loop containing nucleoside triphosphate hydrolases"/>
    <property type="match status" value="1"/>
</dbReference>
<organism evidence="6 7">
    <name type="scientific">Mycobacterium ahvazicum</name>
    <dbReference type="NCBI Taxonomy" id="1964395"/>
    <lineage>
        <taxon>Bacteria</taxon>
        <taxon>Bacillati</taxon>
        <taxon>Actinomycetota</taxon>
        <taxon>Actinomycetes</taxon>
        <taxon>Mycobacteriales</taxon>
        <taxon>Mycobacteriaceae</taxon>
        <taxon>Mycobacterium</taxon>
        <taxon>Mycobacterium simiae complex</taxon>
    </lineage>
</organism>
<dbReference type="InterPro" id="IPR045455">
    <property type="entry name" value="NrS-1_pol-like_helicase"/>
</dbReference>
<dbReference type="EMBL" id="FXEG02000002">
    <property type="protein sequence ID" value="SOX53812.1"/>
    <property type="molecule type" value="Genomic_DNA"/>
</dbReference>
<dbReference type="Pfam" id="PF19263">
    <property type="entry name" value="DUF5906"/>
    <property type="match status" value="1"/>
</dbReference>
<dbReference type="InterPro" id="IPR006500">
    <property type="entry name" value="Helicase_put_C_phage/plasmid"/>
</dbReference>
<accession>A0A2K4YAI8</accession>
<keyword evidence="7" id="KW-1185">Reference proteome</keyword>
<dbReference type="Gene3D" id="3.40.50.300">
    <property type="entry name" value="P-loop containing nucleotide triphosphate hydrolases"/>
    <property type="match status" value="1"/>
</dbReference>
<protein>
    <submittedName>
        <fullName evidence="6">DNA primase</fullName>
    </submittedName>
</protein>
<gene>
    <name evidence="6" type="ORF">MAAFP003_2488</name>
</gene>
<dbReference type="NCBIfam" id="TIGR01613">
    <property type="entry name" value="primase_Cterm"/>
    <property type="match status" value="1"/>
</dbReference>
<evidence type="ECO:0000256" key="2">
    <source>
        <dbReference type="ARBA" id="ARBA00022801"/>
    </source>
</evidence>
<dbReference type="SMART" id="SM00885">
    <property type="entry name" value="D5_N"/>
    <property type="match status" value="1"/>
</dbReference>
<evidence type="ECO:0000313" key="7">
    <source>
        <dbReference type="Proteomes" id="UP000236318"/>
    </source>
</evidence>